<evidence type="ECO:0000259" key="1">
    <source>
        <dbReference type="Pfam" id="PF13443"/>
    </source>
</evidence>
<keyword evidence="3" id="KW-1185">Reference proteome</keyword>
<evidence type="ECO:0000313" key="3">
    <source>
        <dbReference type="Proteomes" id="UP000010467"/>
    </source>
</evidence>
<dbReference type="AlphaFoldDB" id="L0A3X7"/>
<dbReference type="InterPro" id="IPR001387">
    <property type="entry name" value="Cro/C1-type_HTH"/>
</dbReference>
<dbReference type="Proteomes" id="UP000010467">
    <property type="component" value="Chromosome"/>
</dbReference>
<proteinExistence type="predicted"/>
<feature type="domain" description="HTH cro/C1-type" evidence="1">
    <location>
        <begin position="15"/>
        <end position="63"/>
    </location>
</feature>
<dbReference type="STRING" id="937777.Deipe_2428"/>
<dbReference type="HOGENOM" id="CLU_2522049_0_0_0"/>
<sequence>METIPYPDQMFRWTLRQTMDRYGVTRYALQKEADIAMNTVRAMYDGKPTRIDFPVVERVIHALRRLTKQPLTAADVFTWEEGEK</sequence>
<dbReference type="Pfam" id="PF13443">
    <property type="entry name" value="HTH_26"/>
    <property type="match status" value="1"/>
</dbReference>
<accession>L0A3X7</accession>
<organism evidence="2 3">
    <name type="scientific">Deinococcus peraridilitoris (strain DSM 19664 / LMG 22246 / CIP 109416 / KR-200)</name>
    <dbReference type="NCBI Taxonomy" id="937777"/>
    <lineage>
        <taxon>Bacteria</taxon>
        <taxon>Thermotogati</taxon>
        <taxon>Deinococcota</taxon>
        <taxon>Deinococci</taxon>
        <taxon>Deinococcales</taxon>
        <taxon>Deinococcaceae</taxon>
        <taxon>Deinococcus</taxon>
    </lineage>
</organism>
<gene>
    <name evidence="2" type="ordered locus">Deipe_2428</name>
</gene>
<name>L0A3X7_DEIPD</name>
<dbReference type="KEGG" id="dpd:Deipe_2428"/>
<protein>
    <recommendedName>
        <fullName evidence="1">HTH cro/C1-type domain-containing protein</fullName>
    </recommendedName>
</protein>
<dbReference type="PATRIC" id="fig|937777.3.peg.2432"/>
<dbReference type="EMBL" id="CP003382">
    <property type="protein sequence ID" value="AFZ67902.1"/>
    <property type="molecule type" value="Genomic_DNA"/>
</dbReference>
<evidence type="ECO:0000313" key="2">
    <source>
        <dbReference type="EMBL" id="AFZ67902.1"/>
    </source>
</evidence>
<reference evidence="3" key="1">
    <citation type="submission" date="2012-03" db="EMBL/GenBank/DDBJ databases">
        <title>Complete sequence of chromosome of Deinococcus peraridilitoris DSM 19664.</title>
        <authorList>
            <person name="Lucas S."/>
            <person name="Copeland A."/>
            <person name="Lapidus A."/>
            <person name="Glavina del Rio T."/>
            <person name="Dalin E."/>
            <person name="Tice H."/>
            <person name="Bruce D."/>
            <person name="Goodwin L."/>
            <person name="Pitluck S."/>
            <person name="Peters L."/>
            <person name="Mikhailova N."/>
            <person name="Lu M."/>
            <person name="Kyrpides N."/>
            <person name="Mavromatis K."/>
            <person name="Ivanova N."/>
            <person name="Brettin T."/>
            <person name="Detter J.C."/>
            <person name="Han C."/>
            <person name="Larimer F."/>
            <person name="Land M."/>
            <person name="Hauser L."/>
            <person name="Markowitz V."/>
            <person name="Cheng J.-F."/>
            <person name="Hugenholtz P."/>
            <person name="Woyke T."/>
            <person name="Wu D."/>
            <person name="Pukall R."/>
            <person name="Steenblock K."/>
            <person name="Brambilla E."/>
            <person name="Klenk H.-P."/>
            <person name="Eisen J.A."/>
        </authorList>
    </citation>
    <scope>NUCLEOTIDE SEQUENCE [LARGE SCALE GENOMIC DNA]</scope>
    <source>
        <strain evidence="3">DSM 19664 / LMG 22246 / CIP 109416 / KR-200</strain>
    </source>
</reference>